<dbReference type="InterPro" id="IPR020635">
    <property type="entry name" value="Tyr_kinase_cat_dom"/>
</dbReference>
<dbReference type="Gene3D" id="1.10.510.10">
    <property type="entry name" value="Transferase(Phosphotransferase) domain 1"/>
    <property type="match status" value="1"/>
</dbReference>
<evidence type="ECO:0000313" key="3">
    <source>
        <dbReference type="EMBL" id="KOF79741.1"/>
    </source>
</evidence>
<dbReference type="GO" id="GO:0043235">
    <property type="term" value="C:receptor complex"/>
    <property type="evidence" value="ECO:0007669"/>
    <property type="project" value="TreeGrafter"/>
</dbReference>
<organism evidence="3">
    <name type="scientific">Octopus bimaculoides</name>
    <name type="common">California two-spotted octopus</name>
    <dbReference type="NCBI Taxonomy" id="37653"/>
    <lineage>
        <taxon>Eukaryota</taxon>
        <taxon>Metazoa</taxon>
        <taxon>Spiralia</taxon>
        <taxon>Lophotrochozoa</taxon>
        <taxon>Mollusca</taxon>
        <taxon>Cephalopoda</taxon>
        <taxon>Coleoidea</taxon>
        <taxon>Octopodiformes</taxon>
        <taxon>Octopoda</taxon>
        <taxon>Incirrata</taxon>
        <taxon>Octopodidae</taxon>
        <taxon>Octopus</taxon>
    </lineage>
</organism>
<sequence length="507" mass="58480">AYRSNYYRKTNRGLLPVKWMPPEAYLDGIFTSKSDVWAYGITLWEIFSMASDPYPGKVNQEVMQFVLDGGRLPSPENCPLSISYIMTCTWDSNPDVRPSFSTIVQKLQYCYEDPDTATYTLPTFTYNHSKVNFVELPDLHENSLSKRDAKKCSHPSLFSESLSEISEQHSSNRQINNDSNELSSCSDDIYKNSTKEGHQDISPEQCNRKGELLVPGIRSFINYLYMNQELPDPNNENTSQLDSRENSTENQADKNSDNNLLHSQHNHNHHLTTTSFPSPTPTPHTDHHHYHLQPQLQDSPRQSNPQSQQQSRSRSSSSSSSSSNNIKNHNNNSHNQQQPNMLELLQLDSLTKTSDFQNGEDKTNCRKQQQIQLQQQQQQQQHQQQQKQQQQQQELQLQQQQNLTEQEDDLNNKQQNEEPLQQQLEQLQETEEYDRYNADSFSLSPTKVPLLSSTDSDVSNYENDSFPKNSRCKSLRKSSQNSNYIPMRKVQDSPTESKYSNLDTNSI</sequence>
<dbReference type="SUPFAM" id="SSF56112">
    <property type="entry name" value="Protein kinase-like (PK-like)"/>
    <property type="match status" value="1"/>
</dbReference>
<dbReference type="InterPro" id="IPR001245">
    <property type="entry name" value="Ser-Thr/Tyr_kinase_cat_dom"/>
</dbReference>
<feature type="non-terminal residue" evidence="3">
    <location>
        <position position="1"/>
    </location>
</feature>
<evidence type="ECO:0000256" key="1">
    <source>
        <dbReference type="SAM" id="MobiDB-lite"/>
    </source>
</evidence>
<dbReference type="PRINTS" id="PR00109">
    <property type="entry name" value="TYRKINASE"/>
</dbReference>
<protein>
    <recommendedName>
        <fullName evidence="2">Protein kinase domain-containing protein</fullName>
    </recommendedName>
</protein>
<feature type="region of interest" description="Disordered" evidence="1">
    <location>
        <begin position="400"/>
        <end position="420"/>
    </location>
</feature>
<name>A0A0L8GRQ6_OCTBM</name>
<evidence type="ECO:0000259" key="2">
    <source>
        <dbReference type="PROSITE" id="PS50011"/>
    </source>
</evidence>
<feature type="region of interest" description="Disordered" evidence="1">
    <location>
        <begin position="432"/>
        <end position="507"/>
    </location>
</feature>
<dbReference type="PANTHER" id="PTHR24416">
    <property type="entry name" value="TYROSINE-PROTEIN KINASE RECEPTOR"/>
    <property type="match status" value="1"/>
</dbReference>
<feature type="compositionally biased region" description="Basic and acidic residues" evidence="1">
    <location>
        <begin position="242"/>
        <end position="256"/>
    </location>
</feature>
<feature type="region of interest" description="Disordered" evidence="1">
    <location>
        <begin position="228"/>
        <end position="336"/>
    </location>
</feature>
<feature type="compositionally biased region" description="Low complexity" evidence="1">
    <location>
        <begin position="299"/>
        <end position="336"/>
    </location>
</feature>
<dbReference type="OrthoDB" id="28230at2759"/>
<proteinExistence type="predicted"/>
<dbReference type="STRING" id="37653.A0A0L8GRQ6"/>
<dbReference type="InterPro" id="IPR000719">
    <property type="entry name" value="Prot_kinase_dom"/>
</dbReference>
<reference evidence="3" key="1">
    <citation type="submission" date="2015-07" db="EMBL/GenBank/DDBJ databases">
        <title>MeaNS - Measles Nucleotide Surveillance Program.</title>
        <authorList>
            <person name="Tran T."/>
            <person name="Druce J."/>
        </authorList>
    </citation>
    <scope>NUCLEOTIDE SEQUENCE</scope>
    <source>
        <strain evidence="3">UCB-OBI-ISO-001</strain>
        <tissue evidence="3">Gonad</tissue>
    </source>
</reference>
<dbReference type="GO" id="GO:0045664">
    <property type="term" value="P:regulation of neuron differentiation"/>
    <property type="evidence" value="ECO:0007669"/>
    <property type="project" value="TreeGrafter"/>
</dbReference>
<dbReference type="EMBL" id="KQ420640">
    <property type="protein sequence ID" value="KOF79741.1"/>
    <property type="molecule type" value="Genomic_DNA"/>
</dbReference>
<feature type="domain" description="Protein kinase" evidence="2">
    <location>
        <begin position="1"/>
        <end position="110"/>
    </location>
</feature>
<dbReference type="GO" id="GO:0005524">
    <property type="term" value="F:ATP binding"/>
    <property type="evidence" value="ECO:0007669"/>
    <property type="project" value="InterPro"/>
</dbReference>
<dbReference type="AlphaFoldDB" id="A0A0L8GRQ6"/>
<feature type="compositionally biased region" description="Polar residues" evidence="1">
    <location>
        <begin position="168"/>
        <end position="186"/>
    </location>
</feature>
<dbReference type="InterPro" id="IPR011009">
    <property type="entry name" value="Kinase-like_dom_sf"/>
</dbReference>
<feature type="compositionally biased region" description="Basic and acidic residues" evidence="1">
    <location>
        <begin position="188"/>
        <end position="204"/>
    </location>
</feature>
<feature type="compositionally biased region" description="Polar residues" evidence="1">
    <location>
        <begin position="492"/>
        <end position="507"/>
    </location>
</feature>
<dbReference type="GO" id="GO:0004714">
    <property type="term" value="F:transmembrane receptor protein tyrosine kinase activity"/>
    <property type="evidence" value="ECO:0007669"/>
    <property type="project" value="TreeGrafter"/>
</dbReference>
<feature type="compositionally biased region" description="Polar residues" evidence="1">
    <location>
        <begin position="439"/>
        <end position="468"/>
    </location>
</feature>
<dbReference type="SMART" id="SM00219">
    <property type="entry name" value="TyrKc"/>
    <property type="match status" value="1"/>
</dbReference>
<dbReference type="GO" id="GO:0005886">
    <property type="term" value="C:plasma membrane"/>
    <property type="evidence" value="ECO:0007669"/>
    <property type="project" value="TreeGrafter"/>
</dbReference>
<gene>
    <name evidence="3" type="ORF">OCBIM_22029070mg</name>
</gene>
<dbReference type="Pfam" id="PF07714">
    <property type="entry name" value="PK_Tyr_Ser-Thr"/>
    <property type="match status" value="1"/>
</dbReference>
<dbReference type="GO" id="GO:0007169">
    <property type="term" value="P:cell surface receptor protein tyrosine kinase signaling pathway"/>
    <property type="evidence" value="ECO:0007669"/>
    <property type="project" value="TreeGrafter"/>
</dbReference>
<dbReference type="InterPro" id="IPR050122">
    <property type="entry name" value="RTK"/>
</dbReference>
<dbReference type="PROSITE" id="PS50011">
    <property type="entry name" value="PROTEIN_KINASE_DOM"/>
    <property type="match status" value="1"/>
</dbReference>
<accession>A0A0L8GRQ6</accession>
<dbReference type="PANTHER" id="PTHR24416:SF604">
    <property type="entry name" value="RECEPTOR PROTEIN-TYROSINE KINASE"/>
    <property type="match status" value="1"/>
</dbReference>
<feature type="region of interest" description="Disordered" evidence="1">
    <location>
        <begin position="163"/>
        <end position="204"/>
    </location>
</feature>